<dbReference type="InterPro" id="IPR051043">
    <property type="entry name" value="Sulfatase_Mod_Factor_Kinase"/>
</dbReference>
<dbReference type="Gene3D" id="3.90.1580.10">
    <property type="entry name" value="paralog of FGE (formylglycine-generating enzyme)"/>
    <property type="match status" value="1"/>
</dbReference>
<protein>
    <recommendedName>
        <fullName evidence="2">Sulfatase-modifying factor enzyme-like domain-containing protein</fullName>
    </recommendedName>
</protein>
<dbReference type="KEGG" id="nmv:NITMOv2_1082"/>
<keyword evidence="1" id="KW-1133">Transmembrane helix</keyword>
<feature type="domain" description="Sulfatase-modifying factor enzyme-like" evidence="2">
    <location>
        <begin position="75"/>
        <end position="299"/>
    </location>
</feature>
<gene>
    <name evidence="3" type="ORF">NITMOv2_1082</name>
</gene>
<dbReference type="EMBL" id="CP011801">
    <property type="protein sequence ID" value="ALA57513.1"/>
    <property type="molecule type" value="Genomic_DNA"/>
</dbReference>
<dbReference type="GO" id="GO:0120147">
    <property type="term" value="F:formylglycine-generating oxidase activity"/>
    <property type="evidence" value="ECO:0007669"/>
    <property type="project" value="TreeGrafter"/>
</dbReference>
<dbReference type="InterPro" id="IPR016187">
    <property type="entry name" value="CTDL_fold"/>
</dbReference>
<proteinExistence type="predicted"/>
<dbReference type="InterPro" id="IPR042095">
    <property type="entry name" value="SUMF_sf"/>
</dbReference>
<dbReference type="Proteomes" id="UP000069205">
    <property type="component" value="Chromosome"/>
</dbReference>
<dbReference type="SUPFAM" id="SSF56436">
    <property type="entry name" value="C-type lectin-like"/>
    <property type="match status" value="1"/>
</dbReference>
<evidence type="ECO:0000313" key="3">
    <source>
        <dbReference type="EMBL" id="ALA57513.1"/>
    </source>
</evidence>
<dbReference type="PANTHER" id="PTHR23150:SF19">
    <property type="entry name" value="FORMYLGLYCINE-GENERATING ENZYME"/>
    <property type="match status" value="1"/>
</dbReference>
<dbReference type="STRING" id="42253.NITMOv2_1082"/>
<dbReference type="Pfam" id="PF03781">
    <property type="entry name" value="FGE-sulfatase"/>
    <property type="match status" value="1"/>
</dbReference>
<keyword evidence="1" id="KW-0472">Membrane</keyword>
<evidence type="ECO:0000256" key="1">
    <source>
        <dbReference type="SAM" id="Phobius"/>
    </source>
</evidence>
<dbReference type="InterPro" id="IPR005532">
    <property type="entry name" value="SUMF_dom"/>
</dbReference>
<accession>A0A0K2G983</accession>
<dbReference type="PATRIC" id="fig|42253.5.peg.1066"/>
<dbReference type="AlphaFoldDB" id="A0A0K2G983"/>
<dbReference type="PANTHER" id="PTHR23150">
    <property type="entry name" value="SULFATASE MODIFYING FACTOR 1, 2"/>
    <property type="match status" value="1"/>
</dbReference>
<feature type="transmembrane region" description="Helical" evidence="1">
    <location>
        <begin position="33"/>
        <end position="53"/>
    </location>
</feature>
<evidence type="ECO:0000313" key="4">
    <source>
        <dbReference type="Proteomes" id="UP000069205"/>
    </source>
</evidence>
<reference evidence="3 4" key="1">
    <citation type="journal article" date="2015" name="Proc. Natl. Acad. Sci. U.S.A.">
        <title>Expanded metabolic versatility of ubiquitous nitrite-oxidizing bacteria from the genus Nitrospira.</title>
        <authorList>
            <person name="Koch H."/>
            <person name="Lucker S."/>
            <person name="Albertsen M."/>
            <person name="Kitzinger K."/>
            <person name="Herbold C."/>
            <person name="Spieck E."/>
            <person name="Nielsen P.H."/>
            <person name="Wagner M."/>
            <person name="Daims H."/>
        </authorList>
    </citation>
    <scope>NUCLEOTIDE SEQUENCE [LARGE SCALE GENOMIC DNA]</scope>
    <source>
        <strain evidence="3 4">NSP M-1</strain>
    </source>
</reference>
<keyword evidence="4" id="KW-1185">Reference proteome</keyword>
<keyword evidence="1" id="KW-0812">Transmembrane</keyword>
<sequence>MVKTVPNVVLSRVNPSTYRKGTPRGPNSLRPRWMTVLTILITVNTAICISSTFGQLDRLRKYKTLEPASVADAPMIEIPAGEFTMGFDGTQALEDERPAHRVWLDAYSMDQYEVTTAHYAAFLASEKRSPPWQWEQVELSKHGERPVIGVDWPDAEAYCRWKGKRLPTEAEWEKAARGTDGRLYPWGNQTPTDKHANFALGARFSYSQVLMPVQSYDSGKSPYGLYHMAGNVWEWTADWYGANYYERSPEKNPSGPEQGQFKVLRGGSWSDLPKYLLTYGRFKLPPETRNSYTGFRCAR</sequence>
<name>A0A0K2G983_NITMO</name>
<evidence type="ECO:0000259" key="2">
    <source>
        <dbReference type="Pfam" id="PF03781"/>
    </source>
</evidence>
<dbReference type="OrthoDB" id="9780284at2"/>
<organism evidence="3 4">
    <name type="scientific">Nitrospira moscoviensis</name>
    <dbReference type="NCBI Taxonomy" id="42253"/>
    <lineage>
        <taxon>Bacteria</taxon>
        <taxon>Pseudomonadati</taxon>
        <taxon>Nitrospirota</taxon>
        <taxon>Nitrospiria</taxon>
        <taxon>Nitrospirales</taxon>
        <taxon>Nitrospiraceae</taxon>
        <taxon>Nitrospira</taxon>
    </lineage>
</organism>